<dbReference type="Proteomes" id="UP000826300">
    <property type="component" value="Chromosome"/>
</dbReference>
<dbReference type="AlphaFoldDB" id="A0A8G0ZYH6"/>
<feature type="transmembrane region" description="Helical" evidence="1">
    <location>
        <begin position="6"/>
        <end position="25"/>
    </location>
</feature>
<organism evidence="2 3">
    <name type="scientific">Neotabrizicola shimadae</name>
    <dbReference type="NCBI Taxonomy" id="2807096"/>
    <lineage>
        <taxon>Bacteria</taxon>
        <taxon>Pseudomonadati</taxon>
        <taxon>Pseudomonadota</taxon>
        <taxon>Alphaproteobacteria</taxon>
        <taxon>Rhodobacterales</taxon>
        <taxon>Paracoccaceae</taxon>
        <taxon>Neotabrizicola</taxon>
    </lineage>
</organism>
<dbReference type="RefSeq" id="WP_220663546.1">
    <property type="nucleotide sequence ID" value="NZ_CP069370.1"/>
</dbReference>
<sequence>MDGDTLGRVAYLVLLLMFIGGWVMVEYRRRLGAAVRTLLAWAMIFLAVMVGYGLWQDMRGQIGGFQQVTGAGSLEIPRAPDGHYYPVAEVDGTRVTFMVDTGATNIVLTKEDARRIGIDLETLVYDGVAQTANGPVRSARVTLDSLAVGPFEDRNVTAWVNEGEMFGSLLGMDYLRGFTVTIDKGTMVLAR</sequence>
<keyword evidence="2" id="KW-0645">Protease</keyword>
<dbReference type="GO" id="GO:0006508">
    <property type="term" value="P:proteolysis"/>
    <property type="evidence" value="ECO:0007669"/>
    <property type="project" value="UniProtKB-KW"/>
</dbReference>
<keyword evidence="3" id="KW-1185">Reference proteome</keyword>
<keyword evidence="2" id="KW-0378">Hydrolase</keyword>
<evidence type="ECO:0000313" key="2">
    <source>
        <dbReference type="EMBL" id="QYZ71168.1"/>
    </source>
</evidence>
<dbReference type="InterPro" id="IPR021109">
    <property type="entry name" value="Peptidase_aspartic_dom_sf"/>
</dbReference>
<dbReference type="InterPro" id="IPR011969">
    <property type="entry name" value="Clan_AA_Asp_peptidase_C"/>
</dbReference>
<dbReference type="InterPro" id="IPR034122">
    <property type="entry name" value="Retropepsin-like_bacterial"/>
</dbReference>
<dbReference type="EMBL" id="CP069370">
    <property type="protein sequence ID" value="QYZ71168.1"/>
    <property type="molecule type" value="Genomic_DNA"/>
</dbReference>
<protein>
    <submittedName>
        <fullName evidence="2">TIGR02281 family clan AA aspartic protease</fullName>
        <ecNumber evidence="2">3.4.23.-</ecNumber>
    </submittedName>
</protein>
<dbReference type="SUPFAM" id="SSF50630">
    <property type="entry name" value="Acid proteases"/>
    <property type="match status" value="1"/>
</dbReference>
<keyword evidence="1" id="KW-0472">Membrane</keyword>
<dbReference type="EC" id="3.4.23.-" evidence="2"/>
<dbReference type="Gene3D" id="2.40.70.10">
    <property type="entry name" value="Acid Proteases"/>
    <property type="match status" value="1"/>
</dbReference>
<dbReference type="NCBIfam" id="TIGR02281">
    <property type="entry name" value="clan_AA_DTGA"/>
    <property type="match status" value="1"/>
</dbReference>
<reference evidence="2" key="1">
    <citation type="submission" date="2021-02" db="EMBL/GenBank/DDBJ databases">
        <title>Rhodobacter shimadae sp. nov., an aerobic anoxygenic phototrophic bacterium isolated from a hot spring.</title>
        <authorList>
            <person name="Muramatsu S."/>
            <person name="Haruta S."/>
            <person name="Hirose S."/>
            <person name="Hanada S."/>
        </authorList>
    </citation>
    <scope>NUCLEOTIDE SEQUENCE</scope>
    <source>
        <strain evidence="2">N10</strain>
    </source>
</reference>
<dbReference type="PROSITE" id="PS00141">
    <property type="entry name" value="ASP_PROTEASE"/>
    <property type="match status" value="1"/>
</dbReference>
<evidence type="ECO:0000256" key="1">
    <source>
        <dbReference type="SAM" id="Phobius"/>
    </source>
</evidence>
<gene>
    <name evidence="2" type="ORF">JO391_06585</name>
</gene>
<evidence type="ECO:0000313" key="3">
    <source>
        <dbReference type="Proteomes" id="UP000826300"/>
    </source>
</evidence>
<dbReference type="Pfam" id="PF13975">
    <property type="entry name" value="gag-asp_proteas"/>
    <property type="match status" value="1"/>
</dbReference>
<keyword evidence="1" id="KW-0812">Transmembrane</keyword>
<dbReference type="GO" id="GO:0004190">
    <property type="term" value="F:aspartic-type endopeptidase activity"/>
    <property type="evidence" value="ECO:0007669"/>
    <property type="project" value="InterPro"/>
</dbReference>
<dbReference type="CDD" id="cd05483">
    <property type="entry name" value="retropepsin_like_bacteria"/>
    <property type="match status" value="1"/>
</dbReference>
<proteinExistence type="predicted"/>
<dbReference type="KEGG" id="nsm:JO391_06585"/>
<feature type="transmembrane region" description="Helical" evidence="1">
    <location>
        <begin position="37"/>
        <end position="55"/>
    </location>
</feature>
<dbReference type="InterPro" id="IPR001969">
    <property type="entry name" value="Aspartic_peptidase_AS"/>
</dbReference>
<keyword evidence="1" id="KW-1133">Transmembrane helix</keyword>
<accession>A0A8G0ZYH6</accession>
<name>A0A8G0ZYH6_9RHOB</name>